<dbReference type="EMBL" id="AVOT02022712">
    <property type="protein sequence ID" value="MBW0512291.1"/>
    <property type="molecule type" value="Genomic_DNA"/>
</dbReference>
<dbReference type="AlphaFoldDB" id="A0A9Q3HNV8"/>
<gene>
    <name evidence="1" type="ORF">O181_052006</name>
</gene>
<comment type="caution">
    <text evidence="1">The sequence shown here is derived from an EMBL/GenBank/DDBJ whole genome shotgun (WGS) entry which is preliminary data.</text>
</comment>
<organism evidence="1 2">
    <name type="scientific">Austropuccinia psidii MF-1</name>
    <dbReference type="NCBI Taxonomy" id="1389203"/>
    <lineage>
        <taxon>Eukaryota</taxon>
        <taxon>Fungi</taxon>
        <taxon>Dikarya</taxon>
        <taxon>Basidiomycota</taxon>
        <taxon>Pucciniomycotina</taxon>
        <taxon>Pucciniomycetes</taxon>
        <taxon>Pucciniales</taxon>
        <taxon>Sphaerophragmiaceae</taxon>
        <taxon>Austropuccinia</taxon>
    </lineage>
</organism>
<evidence type="ECO:0000313" key="1">
    <source>
        <dbReference type="EMBL" id="MBW0512291.1"/>
    </source>
</evidence>
<keyword evidence="2" id="KW-1185">Reference proteome</keyword>
<name>A0A9Q3HNV8_9BASI</name>
<evidence type="ECO:0000313" key="2">
    <source>
        <dbReference type="Proteomes" id="UP000765509"/>
    </source>
</evidence>
<dbReference type="OrthoDB" id="3247418at2759"/>
<sequence length="225" mass="25273">MKLKKKRINKAATTNVKRPQLMVNEEAFKRAPSERSTSASEEDVTLKGGVAGGFCTKEQIIQFQGLMKEMIMPSGSTKLPFNLGAAKHGRLKAAQWLSLFTLVIPNIIPEMFINHPTIDMKSNQVKFLQNKGNLVQFTRIGFAKMIREGHAGRFYHAYKRYTDSSKALLNNPKIKPNNHYALHIPEQIKLWGPLMGVAEFSGERTIGLLQNIQTNHKIGELAINS</sequence>
<protein>
    <submittedName>
        <fullName evidence="1">Uncharacterized protein</fullName>
    </submittedName>
</protein>
<accession>A0A9Q3HNV8</accession>
<proteinExistence type="predicted"/>
<reference evidence="1" key="1">
    <citation type="submission" date="2021-03" db="EMBL/GenBank/DDBJ databases">
        <title>Draft genome sequence of rust myrtle Austropuccinia psidii MF-1, a brazilian biotype.</title>
        <authorList>
            <person name="Quecine M.C."/>
            <person name="Pachon D.M.R."/>
            <person name="Bonatelli M.L."/>
            <person name="Correr F.H."/>
            <person name="Franceschini L.M."/>
            <person name="Leite T.F."/>
            <person name="Margarido G.R.A."/>
            <person name="Almeida C.A."/>
            <person name="Ferrarezi J.A."/>
            <person name="Labate C.A."/>
        </authorList>
    </citation>
    <scope>NUCLEOTIDE SEQUENCE</scope>
    <source>
        <strain evidence="1">MF-1</strain>
    </source>
</reference>
<dbReference type="Proteomes" id="UP000765509">
    <property type="component" value="Unassembled WGS sequence"/>
</dbReference>